<reference evidence="1 2" key="1">
    <citation type="journal article" date="2022" name="New Phytol.">
        <title>Ecological generalism drives hyperdiversity of secondary metabolite gene clusters in xylarialean endophytes.</title>
        <authorList>
            <person name="Franco M.E.E."/>
            <person name="Wisecaver J.H."/>
            <person name="Arnold A.E."/>
            <person name="Ju Y.M."/>
            <person name="Slot J.C."/>
            <person name="Ahrendt S."/>
            <person name="Moore L.P."/>
            <person name="Eastman K.E."/>
            <person name="Scott K."/>
            <person name="Konkel Z."/>
            <person name="Mondo S.J."/>
            <person name="Kuo A."/>
            <person name="Hayes R.D."/>
            <person name="Haridas S."/>
            <person name="Andreopoulos B."/>
            <person name="Riley R."/>
            <person name="LaButti K."/>
            <person name="Pangilinan J."/>
            <person name="Lipzen A."/>
            <person name="Amirebrahimi M."/>
            <person name="Yan J."/>
            <person name="Adam C."/>
            <person name="Keymanesh K."/>
            <person name="Ng V."/>
            <person name="Louie K."/>
            <person name="Northen T."/>
            <person name="Drula E."/>
            <person name="Henrissat B."/>
            <person name="Hsieh H.M."/>
            <person name="Youens-Clark K."/>
            <person name="Lutzoni F."/>
            <person name="Miadlikowska J."/>
            <person name="Eastwood D.C."/>
            <person name="Hamelin R.C."/>
            <person name="Grigoriev I.V."/>
            <person name="U'Ren J.M."/>
        </authorList>
    </citation>
    <scope>NUCLEOTIDE SEQUENCE [LARGE SCALE GENOMIC DNA]</scope>
    <source>
        <strain evidence="1 2">CBS 119005</strain>
    </source>
</reference>
<protein>
    <submittedName>
        <fullName evidence="1">Uncharacterized protein</fullName>
    </submittedName>
</protein>
<organism evidence="1 2">
    <name type="scientific">Hypoxylon rubiginosum</name>
    <dbReference type="NCBI Taxonomy" id="110542"/>
    <lineage>
        <taxon>Eukaryota</taxon>
        <taxon>Fungi</taxon>
        <taxon>Dikarya</taxon>
        <taxon>Ascomycota</taxon>
        <taxon>Pezizomycotina</taxon>
        <taxon>Sordariomycetes</taxon>
        <taxon>Xylariomycetidae</taxon>
        <taxon>Xylariales</taxon>
        <taxon>Hypoxylaceae</taxon>
        <taxon>Hypoxylon</taxon>
    </lineage>
</organism>
<evidence type="ECO:0000313" key="1">
    <source>
        <dbReference type="EMBL" id="KAI4863945.1"/>
    </source>
</evidence>
<dbReference type="Proteomes" id="UP001497700">
    <property type="component" value="Unassembled WGS sequence"/>
</dbReference>
<comment type="caution">
    <text evidence="1">The sequence shown here is derived from an EMBL/GenBank/DDBJ whole genome shotgun (WGS) entry which is preliminary data.</text>
</comment>
<name>A0ACB9YYY5_9PEZI</name>
<dbReference type="EMBL" id="MU393494">
    <property type="protein sequence ID" value="KAI4863945.1"/>
    <property type="molecule type" value="Genomic_DNA"/>
</dbReference>
<proteinExistence type="predicted"/>
<accession>A0ACB9YYY5</accession>
<gene>
    <name evidence="1" type="ORF">F4820DRAFT_425245</name>
</gene>
<sequence>MAEIADSDSFDLLSSSPPGFVATPTVSDRSTVSDVDSIPSDSLRSTASDRDRFRHGQNRSSLSSSSFASETASEATSPALSAHSNPHLDSDDMSDWSMDMDVSGLANRHHQSYSADSSEESLFVDDFDEGADLENLGPNYFGFAEMDQDNAENQRDELVGMEVEESHNPQNHQRHQRRQPRAEPEVIDLTGDVSPPQAAPQHSHSWNMRRRRSQRNSPPRLSRSDASYVGERTVIDLVSDSDSGDPEPVSMPPLRRNDRPRPRRTYNIPPLLEMTPEQAMAPLEPYPQNMPPLPRLQNYQHIQRFIQNIPIFRLLNNPQGLREGEDEDLVMVSHRNILPADNPIRPDGIPPPALAPIHLDYNIHPFANPPQVPGGGTPKPAHEPPEDTRQGFTRNTAEDVIAICPSCEQELAYEDGNDGGSGTSSKKARSKKDKAEHHFWAVKACGHVYCRKCFDNRKPVGKNPVPVGFRPDPSGAKNKMLCAVDDCESEVSSKNVWVGIFM</sequence>
<evidence type="ECO:0000313" key="2">
    <source>
        <dbReference type="Proteomes" id="UP001497700"/>
    </source>
</evidence>
<keyword evidence="2" id="KW-1185">Reference proteome</keyword>